<evidence type="ECO:0000313" key="2">
    <source>
        <dbReference type="Proteomes" id="UP000004038"/>
    </source>
</evidence>
<gene>
    <name evidence="1" type="ORF">SM0020_18282</name>
</gene>
<evidence type="ECO:0000313" key="1">
    <source>
        <dbReference type="EMBL" id="EHK76523.1"/>
    </source>
</evidence>
<protein>
    <submittedName>
        <fullName evidence="1">Uncharacterized protein</fullName>
    </submittedName>
</protein>
<sequence>MVMKSSVSVRAKVSFSSWTETSHHTHIVIRNLRVRRSHLFRRSSAPSRSFAAICIQLSIVRTMP</sequence>
<organism evidence="1 2">
    <name type="scientific">Sinorhizobium meliloti CCNWSX0020</name>
    <dbReference type="NCBI Taxonomy" id="1107881"/>
    <lineage>
        <taxon>Bacteria</taxon>
        <taxon>Pseudomonadati</taxon>
        <taxon>Pseudomonadota</taxon>
        <taxon>Alphaproteobacteria</taxon>
        <taxon>Hyphomicrobiales</taxon>
        <taxon>Rhizobiaceae</taxon>
        <taxon>Sinorhizobium/Ensifer group</taxon>
        <taxon>Sinorhizobium</taxon>
    </lineage>
</organism>
<proteinExistence type="predicted"/>
<reference evidence="1 2" key="1">
    <citation type="journal article" date="2012" name="J. Bacteriol.">
        <title>Draft Genome Sequence of Sinorhizobium meliloti CCNWSX0020, a Nitrogen-Fixing Symbiont with Copper Tolerance Capability Isolated from Lead-Zinc Mine Tailings.</title>
        <authorList>
            <person name="Li Z."/>
            <person name="Ma Z."/>
            <person name="Hao X."/>
            <person name="Wei G."/>
        </authorList>
    </citation>
    <scope>NUCLEOTIDE SEQUENCE [LARGE SCALE GENOMIC DNA]</scope>
    <source>
        <strain evidence="1 2">CCNWSX0020</strain>
    </source>
</reference>
<accession>H0G2G6</accession>
<name>H0G2G6_RHIML</name>
<dbReference type="EMBL" id="AGVV01000036">
    <property type="protein sequence ID" value="EHK76523.1"/>
    <property type="molecule type" value="Genomic_DNA"/>
</dbReference>
<dbReference type="AlphaFoldDB" id="H0G2G6"/>
<dbReference type="Proteomes" id="UP000004038">
    <property type="component" value="Unassembled WGS sequence"/>
</dbReference>